<reference evidence="1" key="1">
    <citation type="journal article" date="2012" name="J. Bacteriol.">
        <title>Genome sequences of type strains of seven species of the marine bacterium Pseudoalteromonas.</title>
        <authorList>
            <person name="Xie B.B."/>
            <person name="Shu Y.L."/>
            <person name="Qin Q.L."/>
            <person name="Rong J.C."/>
            <person name="Zhang X.Y."/>
            <person name="Chen X.L."/>
            <person name="Shi M."/>
            <person name="He H.L."/>
            <person name="Zhou B.C."/>
            <person name="Zhang Y.Z."/>
        </authorList>
    </citation>
    <scope>NUCLEOTIDE SEQUENCE</scope>
    <source>
        <strain evidence="1">DSM 8771</strain>
    </source>
</reference>
<gene>
    <name evidence="1" type="ORF">PCIT_a2379</name>
</gene>
<reference evidence="1" key="2">
    <citation type="submission" date="2015-03" db="EMBL/GenBank/DDBJ databases">
        <title>Genome sequence of Pseudoalteromonas citrea.</title>
        <authorList>
            <person name="Xie B.-B."/>
            <person name="Rong J.-C."/>
            <person name="Qin Q.-L."/>
            <person name="Zhang Y.-Z."/>
        </authorList>
    </citation>
    <scope>NUCLEOTIDE SEQUENCE</scope>
    <source>
        <strain evidence="1">DSM 8771</strain>
    </source>
</reference>
<dbReference type="Proteomes" id="UP000016487">
    <property type="component" value="Unassembled WGS sequence"/>
</dbReference>
<organism evidence="1 2">
    <name type="scientific">Pseudoalteromonas citrea</name>
    <dbReference type="NCBI Taxonomy" id="43655"/>
    <lineage>
        <taxon>Bacteria</taxon>
        <taxon>Pseudomonadati</taxon>
        <taxon>Pseudomonadota</taxon>
        <taxon>Gammaproteobacteria</taxon>
        <taxon>Alteromonadales</taxon>
        <taxon>Pseudoalteromonadaceae</taxon>
        <taxon>Pseudoalteromonas</taxon>
    </lineage>
</organism>
<dbReference type="EMBL" id="AHBZ03000015">
    <property type="protein sequence ID" value="KAF7772327.1"/>
    <property type="molecule type" value="Genomic_DNA"/>
</dbReference>
<protein>
    <submittedName>
        <fullName evidence="1">Uncharacterized protein</fullName>
    </submittedName>
</protein>
<evidence type="ECO:0000313" key="1">
    <source>
        <dbReference type="EMBL" id="KAF7772327.1"/>
    </source>
</evidence>
<proteinExistence type="predicted"/>
<accession>A0AAD4FSJ8</accession>
<comment type="caution">
    <text evidence="1">The sequence shown here is derived from an EMBL/GenBank/DDBJ whole genome shotgun (WGS) entry which is preliminary data.</text>
</comment>
<dbReference type="RefSeq" id="WP_010368030.1">
    <property type="nucleotide sequence ID" value="NZ_AHBZ03000015.1"/>
</dbReference>
<name>A0AAD4FSJ8_9GAMM</name>
<evidence type="ECO:0000313" key="2">
    <source>
        <dbReference type="Proteomes" id="UP000016487"/>
    </source>
</evidence>
<sequence>MLDWQRFSQLAGDETANFEKLCRGIIRRQFGYLGALKELKNQPGVEYHLNLTETNSKLGKAGQSVGWQCKWFQYKANGEFTASAKTQVEHSLKKTKEHLPSIDVWILWTHKTLAKSDQTWFYGLESKYGFKLHLWNEEDLNSLLSGNALDLRHSYFGELALTPEMLSKQHAISVAPIRKRWLHDVHQKTDIEEITRKILGEPSAWKGFVNIAKELTWAIEKIEKALSDDIYKAWKQNLNSFVHICQNLVCSFELFKNTISGEHISYVETLLTDISDKSSTNISQVLRVIRRKNLPLSLVITNAIAAIKDAKKNLKKAVELFTHQLVAVVADAGGGKTQFSAELSSDANDRPAGILLLGRDLKSNFTLDDIAKRISFYSGPIENFEQLIIALDAAGARSGCRLPIIIDGLNEAEDPREWKPLLASAEVQLKNYPNVVLICTLRTGERKRNYPVRLAKKNNSREDFAHKGLPDDCFIIESTGFSEKVTMRAINAYFRHYKIKANPLIAPRSFFRHPLNLKIFCEVTNREAREFVTVTHFPASIYSLFEAQVDHVAQTISSMTNLSINYNADDIEDAIYFLGETIWNEGCRTVPEKEFRQRFQIEAQDWYSDIVNLLSQEGLLFRDQAGRRDFNLTPAYDRMGGYFVAYYLLQKNEKSENLEWLNDDYCKQKLFGEGEEQHELSQDILYALVALFPKYNSDNLWQCVPQEFQNNILELSHLIDANDIDVTTKEAYFKNILDKGLDRNTIEKLEDLKMVADHPFNVYFFDEILTQLSMSDRDLSWSEHIRLHNDDIIEALNYRIDNWRSKKSENSEIDKYRALSISWLLTSTSIELRDKASEALFYFGIRYPATLLELTSNKLSVNDPYVIERMLGVAYGVVGTLITHERESQAIADFSNMLYKRIFSDEADVQLVHLFSREYASQTIQITHKHLSSAITTTQALKSSYPFSSMVSIAWGKMNVKDLASGESPFRMDFENYTIGRLIQDRGNYDFDHPDYQDARAKILWRVHDLGWSGCKFKDIESRVGSGRYHSRGERAKVERYGKKYSWIAYYELASELDCLGKLKKWHKRFDADIDPFFPEPIKESIKASPRFLGNTTESSSEWISTSEIPCIEKLTTKDNDSGQAISWVLLKGTTTEESKRLDRNFYCSMRMFFTNKQNEKKLKDYLNEDKQMNWPEQQQTTYVYSGEIYENTLNEVDTEQVIQITVGSESKEIETPEIKFEEGGFSIGQPIKRIVEQPVYDEVSIKYPLIGYYWERQGGESINTNSNLLAPWLVKTLSLKFNPVTRIYLDKEGKEAVKQIKEIGEESSNSEELFYLREDLFEELLKQENLIAGFNIYGERRIARVDDLHSEKEHVAFKEFQSSIFVK</sequence>